<gene>
    <name evidence="3" type="ORF">RFI_25578</name>
</gene>
<feature type="region of interest" description="Disordered" evidence="1">
    <location>
        <begin position="1"/>
        <end position="190"/>
    </location>
</feature>
<evidence type="ECO:0000256" key="2">
    <source>
        <dbReference type="SAM" id="Phobius"/>
    </source>
</evidence>
<feature type="compositionally biased region" description="Acidic residues" evidence="1">
    <location>
        <begin position="100"/>
        <end position="133"/>
    </location>
</feature>
<feature type="region of interest" description="Disordered" evidence="1">
    <location>
        <begin position="240"/>
        <end position="387"/>
    </location>
</feature>
<feature type="transmembrane region" description="Helical" evidence="2">
    <location>
        <begin position="400"/>
        <end position="421"/>
    </location>
</feature>
<feature type="compositionally biased region" description="Acidic residues" evidence="1">
    <location>
        <begin position="150"/>
        <end position="161"/>
    </location>
</feature>
<keyword evidence="4" id="KW-1185">Reference proteome</keyword>
<comment type="caution">
    <text evidence="3">The sequence shown here is derived from an EMBL/GenBank/DDBJ whole genome shotgun (WGS) entry which is preliminary data.</text>
</comment>
<feature type="non-terminal residue" evidence="3">
    <location>
        <position position="1"/>
    </location>
</feature>
<reference evidence="3 4" key="1">
    <citation type="journal article" date="2013" name="Curr. Biol.">
        <title>The Genome of the Foraminiferan Reticulomyxa filosa.</title>
        <authorList>
            <person name="Glockner G."/>
            <person name="Hulsmann N."/>
            <person name="Schleicher M."/>
            <person name="Noegel A.A."/>
            <person name="Eichinger L."/>
            <person name="Gallinger C."/>
            <person name="Pawlowski J."/>
            <person name="Sierra R."/>
            <person name="Euteneuer U."/>
            <person name="Pillet L."/>
            <person name="Moustafa A."/>
            <person name="Platzer M."/>
            <person name="Groth M."/>
            <person name="Szafranski K."/>
            <person name="Schliwa M."/>
        </authorList>
    </citation>
    <scope>NUCLEOTIDE SEQUENCE [LARGE SCALE GENOMIC DNA]</scope>
</reference>
<feature type="compositionally biased region" description="Acidic residues" evidence="1">
    <location>
        <begin position="39"/>
        <end position="51"/>
    </location>
</feature>
<keyword evidence="2" id="KW-0472">Membrane</keyword>
<evidence type="ECO:0000313" key="3">
    <source>
        <dbReference type="EMBL" id="ETO11798.1"/>
    </source>
</evidence>
<evidence type="ECO:0000313" key="4">
    <source>
        <dbReference type="Proteomes" id="UP000023152"/>
    </source>
</evidence>
<feature type="compositionally biased region" description="Basic and acidic residues" evidence="1">
    <location>
        <begin position="249"/>
        <end position="262"/>
    </location>
</feature>
<organism evidence="3 4">
    <name type="scientific">Reticulomyxa filosa</name>
    <dbReference type="NCBI Taxonomy" id="46433"/>
    <lineage>
        <taxon>Eukaryota</taxon>
        <taxon>Sar</taxon>
        <taxon>Rhizaria</taxon>
        <taxon>Retaria</taxon>
        <taxon>Foraminifera</taxon>
        <taxon>Monothalamids</taxon>
        <taxon>Reticulomyxidae</taxon>
        <taxon>Reticulomyxa</taxon>
    </lineage>
</organism>
<protein>
    <submittedName>
        <fullName evidence="3">Uncharacterized protein</fullName>
    </submittedName>
</protein>
<dbReference type="Proteomes" id="UP000023152">
    <property type="component" value="Unassembled WGS sequence"/>
</dbReference>
<feature type="compositionally biased region" description="Acidic residues" evidence="1">
    <location>
        <begin position="10"/>
        <end position="19"/>
    </location>
</feature>
<dbReference type="AlphaFoldDB" id="X6MCR1"/>
<feature type="compositionally biased region" description="Basic and acidic residues" evidence="1">
    <location>
        <begin position="27"/>
        <end position="38"/>
    </location>
</feature>
<evidence type="ECO:0000256" key="1">
    <source>
        <dbReference type="SAM" id="MobiDB-lite"/>
    </source>
</evidence>
<dbReference type="EMBL" id="ASPP01022026">
    <property type="protein sequence ID" value="ETO11798.1"/>
    <property type="molecule type" value="Genomic_DNA"/>
</dbReference>
<keyword evidence="2" id="KW-0812">Transmembrane</keyword>
<feature type="compositionally biased region" description="Acidic residues" evidence="1">
    <location>
        <begin position="295"/>
        <end position="329"/>
    </location>
</feature>
<feature type="compositionally biased region" description="Polar residues" evidence="1">
    <location>
        <begin position="267"/>
        <end position="281"/>
    </location>
</feature>
<sequence>EEQTKQEKEEKEEEEEEEENNRYNFGQEKDKKKMQTMKDDDDDDDDDESEKDENYTQSARQHRDTQFKGAEYNIDNSDVPNEKAGVESNVSAVKQQNNDNDNDSDNGNDNDNDNDNDNENGNENKDEDEDEDVKEEKLLKQDAKQRKEDESDEEEEEDKEKEEEKAQNKQGWANAIKATDRGDGINWTDQMDKTEQPADLTEMLKVITNMQFTLTMFDVTPYFVPSFLFTLQTIKQQLHPYQTPSRTMESPKETKRSRDLSEKYPSWNINAKTRPSIVSNESDIDFGTTRKEITLEDDDDNDNDNDNNNDNDNDNDNDDDDDEEEEAEEDHSAGKNKEEEAEEEANGSDDNNNNNDEKEHEYEYEDENDDTENKNNRTKPRNTTNAYHTEMHVEPTKESWWKAIVVLLFTLLWLSIIVFLASKINQDFYNVYYPDPLKTLVRELDPLVFQFKDWVFNFAPSLSILLTDLTKNVLR</sequence>
<proteinExistence type="predicted"/>
<accession>X6MCR1</accession>
<name>X6MCR1_RETFI</name>
<keyword evidence="2" id="KW-1133">Transmembrane helix</keyword>
<feature type="compositionally biased region" description="Basic and acidic residues" evidence="1">
    <location>
        <begin position="134"/>
        <end position="149"/>
    </location>
</feature>